<dbReference type="Gene3D" id="3.30.1340.10">
    <property type="entry name" value="HPr-like"/>
    <property type="match status" value="1"/>
</dbReference>
<evidence type="ECO:0000256" key="5">
    <source>
        <dbReference type="ARBA" id="ARBA00033055"/>
    </source>
</evidence>
<dbReference type="PRINTS" id="PR00107">
    <property type="entry name" value="PHOSPHOCPHPR"/>
</dbReference>
<evidence type="ECO:0000256" key="2">
    <source>
        <dbReference type="ARBA" id="ARBA00020422"/>
    </source>
</evidence>
<name>C0CS53_BLAHS</name>
<dbReference type="AlphaFoldDB" id="C0CS53"/>
<dbReference type="InterPro" id="IPR001020">
    <property type="entry name" value="PTS_HPr_His_P_site"/>
</dbReference>
<dbReference type="PANTHER" id="PTHR33705:SF1">
    <property type="entry name" value="PHOSPHOCARRIER PROTEIN HPR"/>
    <property type="match status" value="1"/>
</dbReference>
<dbReference type="RefSeq" id="WP_005952335.1">
    <property type="nucleotide sequence ID" value="NZ_CP136423.1"/>
</dbReference>
<sequence>MFERQIKVSNKTGLHARPASDLTVLCQKFDSDILIITPDTEINPKSIISILAGGVSQGTTIRLRVEGVDEEEAGEQISRFIEELKE</sequence>
<keyword evidence="3" id="KW-0813">Transport</keyword>
<evidence type="ECO:0000256" key="1">
    <source>
        <dbReference type="ARBA" id="ARBA00003681"/>
    </source>
</evidence>
<dbReference type="PANTHER" id="PTHR33705">
    <property type="entry name" value="PHOSPHOCARRIER PROTEIN HPR"/>
    <property type="match status" value="1"/>
</dbReference>
<dbReference type="HOGENOM" id="CLU_136230_2_2_9"/>
<dbReference type="PATRIC" id="fig|476272.21.peg.399"/>
<dbReference type="eggNOG" id="COG1925">
    <property type="taxonomic scope" value="Bacteria"/>
</dbReference>
<dbReference type="PROSITE" id="PS51350">
    <property type="entry name" value="PTS_HPR_DOM"/>
    <property type="match status" value="1"/>
</dbReference>
<evidence type="ECO:0000256" key="4">
    <source>
        <dbReference type="ARBA" id="ARBA00022597"/>
    </source>
</evidence>
<reference evidence="7 8" key="2">
    <citation type="submission" date="2009-02" db="EMBL/GenBank/DDBJ databases">
        <title>Draft genome sequence of Blautia hydrogenotrophica DSM 10507 (Ruminococcus hydrogenotrophicus DSM 10507).</title>
        <authorList>
            <person name="Sudarsanam P."/>
            <person name="Ley R."/>
            <person name="Guruge J."/>
            <person name="Turnbaugh P.J."/>
            <person name="Mahowald M."/>
            <person name="Liep D."/>
            <person name="Gordon J."/>
        </authorList>
    </citation>
    <scope>NUCLEOTIDE SEQUENCE [LARGE SCALE GENOMIC DNA]</scope>
    <source>
        <strain evidence="8">DSM 10507 / JCM 14656 / S5a33</strain>
    </source>
</reference>
<reference evidence="7 8" key="1">
    <citation type="submission" date="2009-01" db="EMBL/GenBank/DDBJ databases">
        <authorList>
            <person name="Fulton L."/>
            <person name="Clifton S."/>
            <person name="Fulton B."/>
            <person name="Xu J."/>
            <person name="Minx P."/>
            <person name="Pepin K.H."/>
            <person name="Johnson M."/>
            <person name="Bhonagiri V."/>
            <person name="Nash W.E."/>
            <person name="Mardis E.R."/>
            <person name="Wilson R.K."/>
        </authorList>
    </citation>
    <scope>NUCLEOTIDE SEQUENCE [LARGE SCALE GENOMIC DNA]</scope>
    <source>
        <strain evidence="8">DSM 10507 / JCM 14656 / S5a33</strain>
    </source>
</reference>
<dbReference type="Proteomes" id="UP000003100">
    <property type="component" value="Unassembled WGS sequence"/>
</dbReference>
<feature type="domain" description="HPr" evidence="6">
    <location>
        <begin position="1"/>
        <end position="86"/>
    </location>
</feature>
<organism evidence="7 8">
    <name type="scientific">Blautia hydrogenotrophica (strain DSM 10507 / JCM 14656 / S5a33)</name>
    <name type="common">Ruminococcus hydrogenotrophicus</name>
    <dbReference type="NCBI Taxonomy" id="476272"/>
    <lineage>
        <taxon>Bacteria</taxon>
        <taxon>Bacillati</taxon>
        <taxon>Bacillota</taxon>
        <taxon>Clostridia</taxon>
        <taxon>Lachnospirales</taxon>
        <taxon>Lachnospiraceae</taxon>
        <taxon>Blautia</taxon>
    </lineage>
</organism>
<dbReference type="NCBIfam" id="TIGR01003">
    <property type="entry name" value="PTS_HPr_family"/>
    <property type="match status" value="1"/>
</dbReference>
<proteinExistence type="predicted"/>
<dbReference type="CDD" id="cd00367">
    <property type="entry name" value="PTS-HPr_like"/>
    <property type="match status" value="1"/>
</dbReference>
<dbReference type="EMBL" id="ACBZ01000197">
    <property type="protein sequence ID" value="EEG47426.1"/>
    <property type="molecule type" value="Genomic_DNA"/>
</dbReference>
<keyword evidence="8" id="KW-1185">Reference proteome</keyword>
<protein>
    <recommendedName>
        <fullName evidence="2">Phosphocarrier protein HPr</fullName>
    </recommendedName>
    <alternativeName>
        <fullName evidence="5">Histidine-containing protein</fullName>
    </alternativeName>
</protein>
<accession>C0CS53</accession>
<evidence type="ECO:0000256" key="3">
    <source>
        <dbReference type="ARBA" id="ARBA00022448"/>
    </source>
</evidence>
<dbReference type="GeneID" id="86823471"/>
<keyword evidence="4" id="KW-0762">Sugar transport</keyword>
<comment type="function">
    <text evidence="1">General (non sugar-specific) component of the phosphoenolpyruvate-dependent sugar phosphotransferase system (sugar PTS). This major carbohydrate active-transport system catalyzes the phosphorylation of incoming sugar substrates concomitantly with their translocation across the cell membrane. The phosphoryl group from phosphoenolpyruvate (PEP) is transferred to the phosphoryl carrier protein HPr by enzyme I. Phospho-HPr then transfers it to the PTS EIIA domain.</text>
</comment>
<dbReference type="Pfam" id="PF00381">
    <property type="entry name" value="PTS-HPr"/>
    <property type="match status" value="1"/>
</dbReference>
<gene>
    <name evidence="7" type="ORF">RUMHYD_03719</name>
</gene>
<dbReference type="InterPro" id="IPR035895">
    <property type="entry name" value="HPr-like_sf"/>
</dbReference>
<evidence type="ECO:0000313" key="7">
    <source>
        <dbReference type="EMBL" id="EEG47426.1"/>
    </source>
</evidence>
<evidence type="ECO:0000259" key="6">
    <source>
        <dbReference type="PROSITE" id="PS51350"/>
    </source>
</evidence>
<evidence type="ECO:0000313" key="8">
    <source>
        <dbReference type="Proteomes" id="UP000003100"/>
    </source>
</evidence>
<dbReference type="PROSITE" id="PS00369">
    <property type="entry name" value="PTS_HPR_HIS"/>
    <property type="match status" value="1"/>
</dbReference>
<dbReference type="SUPFAM" id="SSF55594">
    <property type="entry name" value="HPr-like"/>
    <property type="match status" value="1"/>
</dbReference>
<dbReference type="InterPro" id="IPR050399">
    <property type="entry name" value="HPr"/>
</dbReference>
<dbReference type="InterPro" id="IPR000032">
    <property type="entry name" value="HPr-like"/>
</dbReference>